<dbReference type="Proteomes" id="UP000189796">
    <property type="component" value="Chromosome I"/>
</dbReference>
<organism evidence="2 3">
    <name type="scientific">Bradyrhizobium erythrophlei</name>
    <dbReference type="NCBI Taxonomy" id="1437360"/>
    <lineage>
        <taxon>Bacteria</taxon>
        <taxon>Pseudomonadati</taxon>
        <taxon>Pseudomonadota</taxon>
        <taxon>Alphaproteobacteria</taxon>
        <taxon>Hyphomicrobiales</taxon>
        <taxon>Nitrobacteraceae</taxon>
        <taxon>Bradyrhizobium</taxon>
    </lineage>
</organism>
<dbReference type="Pfam" id="PF13643">
    <property type="entry name" value="DUF4145"/>
    <property type="match status" value="1"/>
</dbReference>
<name>A0A1M5I7J2_9BRAD</name>
<proteinExistence type="predicted"/>
<dbReference type="AlphaFoldDB" id="A0A1M5I7J2"/>
<dbReference type="InterPro" id="IPR025285">
    <property type="entry name" value="DUF4145"/>
</dbReference>
<reference evidence="2 3" key="1">
    <citation type="submission" date="2016-11" db="EMBL/GenBank/DDBJ databases">
        <authorList>
            <person name="Jaros S."/>
            <person name="Januszkiewicz K."/>
            <person name="Wedrychowicz H."/>
        </authorList>
    </citation>
    <scope>NUCLEOTIDE SEQUENCE [LARGE SCALE GENOMIC DNA]</scope>
    <source>
        <strain evidence="2 3">GAS138</strain>
    </source>
</reference>
<sequence length="239" mass="27258">MTTFIIDCPRCRAKVGVAETGCAQRTGWDDEASEPYGDKIIVGLCPSCSIPIAGYAQQTNFKGYEGDDYDGWSDVIRVYPKPPKTFSSHRIPRTVTHSLLEADRTLQAGAYLATCVMFGRAFESLCRDILEKHAADKTKKRIMLGAGIRVLRDRNIIDQRLFDWSQQLQAFRNLAAHGEDFYISRDDAEDLQAFMHAIIEYIYDLTDRYEEFKERAEFRKKPKSIAEMFGSITKPHDPP</sequence>
<protein>
    <recommendedName>
        <fullName evidence="1">DUF4145 domain-containing protein</fullName>
    </recommendedName>
</protein>
<gene>
    <name evidence="2" type="ORF">SAMN05443248_0842</name>
</gene>
<evidence type="ECO:0000259" key="1">
    <source>
        <dbReference type="Pfam" id="PF13643"/>
    </source>
</evidence>
<evidence type="ECO:0000313" key="3">
    <source>
        <dbReference type="Proteomes" id="UP000189796"/>
    </source>
</evidence>
<dbReference type="OrthoDB" id="1417974at2"/>
<dbReference type="EMBL" id="LT670817">
    <property type="protein sequence ID" value="SHG24275.1"/>
    <property type="molecule type" value="Genomic_DNA"/>
</dbReference>
<accession>A0A1M5I7J2</accession>
<feature type="domain" description="DUF4145" evidence="1">
    <location>
        <begin position="101"/>
        <end position="196"/>
    </location>
</feature>
<evidence type="ECO:0000313" key="2">
    <source>
        <dbReference type="EMBL" id="SHG24275.1"/>
    </source>
</evidence>
<dbReference type="RefSeq" id="WP_079600131.1">
    <property type="nucleotide sequence ID" value="NZ_LT670817.1"/>
</dbReference>